<feature type="compositionally biased region" description="Basic and acidic residues" evidence="1">
    <location>
        <begin position="1"/>
        <end position="17"/>
    </location>
</feature>
<keyword evidence="3" id="KW-1185">Reference proteome</keyword>
<sequence length="83" mass="9388">MWRKHLYEDPSPAKEDVGAPLAQDNEKDKAERKHLYEDPSPAKEDVGAPLAQDNEKDKAEESKIGLFFDSQGGLNNDYKSLRD</sequence>
<dbReference type="Proteomes" id="UP000026962">
    <property type="component" value="Chromosome 2"/>
</dbReference>
<dbReference type="Gramene" id="OPUNC02G11110.1">
    <property type="protein sequence ID" value="OPUNC02G11110.1"/>
    <property type="gene ID" value="OPUNC02G11110"/>
</dbReference>
<evidence type="ECO:0000313" key="2">
    <source>
        <dbReference type="EnsemblPlants" id="OPUNC02G11110.1"/>
    </source>
</evidence>
<feature type="compositionally biased region" description="Basic and acidic residues" evidence="1">
    <location>
        <begin position="53"/>
        <end position="63"/>
    </location>
</feature>
<reference evidence="2" key="1">
    <citation type="submission" date="2015-04" db="UniProtKB">
        <authorList>
            <consortium name="EnsemblPlants"/>
        </authorList>
    </citation>
    <scope>IDENTIFICATION</scope>
</reference>
<protein>
    <submittedName>
        <fullName evidence="2">Uncharacterized protein</fullName>
    </submittedName>
</protein>
<name>A0A0E0JYJ1_ORYPU</name>
<dbReference type="EnsemblPlants" id="OPUNC02G11110.1">
    <property type="protein sequence ID" value="OPUNC02G11110.1"/>
    <property type="gene ID" value="OPUNC02G11110"/>
</dbReference>
<proteinExistence type="predicted"/>
<feature type="compositionally biased region" description="Basic and acidic residues" evidence="1">
    <location>
        <begin position="24"/>
        <end position="46"/>
    </location>
</feature>
<evidence type="ECO:0000313" key="3">
    <source>
        <dbReference type="Proteomes" id="UP000026962"/>
    </source>
</evidence>
<feature type="region of interest" description="Disordered" evidence="1">
    <location>
        <begin position="1"/>
        <end position="83"/>
    </location>
</feature>
<dbReference type="AlphaFoldDB" id="A0A0E0JYJ1"/>
<dbReference type="HOGENOM" id="CLU_2546543_0_0_1"/>
<evidence type="ECO:0000256" key="1">
    <source>
        <dbReference type="SAM" id="MobiDB-lite"/>
    </source>
</evidence>
<reference evidence="2" key="2">
    <citation type="submission" date="2018-05" db="EMBL/GenBank/DDBJ databases">
        <title>OpunRS2 (Oryza punctata Reference Sequence Version 2).</title>
        <authorList>
            <person name="Zhang J."/>
            <person name="Kudrna D."/>
            <person name="Lee S."/>
            <person name="Talag J."/>
            <person name="Welchert J."/>
            <person name="Wing R.A."/>
        </authorList>
    </citation>
    <scope>NUCLEOTIDE SEQUENCE [LARGE SCALE GENOMIC DNA]</scope>
</reference>
<accession>A0A0E0JYJ1</accession>
<organism evidence="2">
    <name type="scientific">Oryza punctata</name>
    <name type="common">Red rice</name>
    <dbReference type="NCBI Taxonomy" id="4537"/>
    <lineage>
        <taxon>Eukaryota</taxon>
        <taxon>Viridiplantae</taxon>
        <taxon>Streptophyta</taxon>
        <taxon>Embryophyta</taxon>
        <taxon>Tracheophyta</taxon>
        <taxon>Spermatophyta</taxon>
        <taxon>Magnoliopsida</taxon>
        <taxon>Liliopsida</taxon>
        <taxon>Poales</taxon>
        <taxon>Poaceae</taxon>
        <taxon>BOP clade</taxon>
        <taxon>Oryzoideae</taxon>
        <taxon>Oryzeae</taxon>
        <taxon>Oryzinae</taxon>
        <taxon>Oryza</taxon>
    </lineage>
</organism>
<feature type="compositionally biased region" description="Polar residues" evidence="1">
    <location>
        <begin position="72"/>
        <end position="83"/>
    </location>
</feature>